<dbReference type="InterPro" id="IPR054058">
    <property type="entry name" value="HTH_67"/>
</dbReference>
<keyword evidence="3" id="KW-1185">Reference proteome</keyword>
<dbReference type="AlphaFoldDB" id="A0A7I7WX04"/>
<evidence type="ECO:0000313" key="2">
    <source>
        <dbReference type="EMBL" id="BBZ22034.1"/>
    </source>
</evidence>
<dbReference type="EMBL" id="AP022609">
    <property type="protein sequence ID" value="BBZ22034.1"/>
    <property type="molecule type" value="Genomic_DNA"/>
</dbReference>
<reference evidence="2 3" key="1">
    <citation type="journal article" date="2019" name="Emerg. Microbes Infect.">
        <title>Comprehensive subspecies identification of 175 nontuberculous mycobacteria species based on 7547 genomic profiles.</title>
        <authorList>
            <person name="Matsumoto Y."/>
            <person name="Kinjo T."/>
            <person name="Motooka D."/>
            <person name="Nabeya D."/>
            <person name="Jung N."/>
            <person name="Uechi K."/>
            <person name="Horii T."/>
            <person name="Iida T."/>
            <person name="Fujita J."/>
            <person name="Nakamura S."/>
        </authorList>
    </citation>
    <scope>NUCLEOTIDE SEQUENCE [LARGE SCALE GENOMIC DNA]</scope>
    <source>
        <strain evidence="2 3">JCM 13571</strain>
    </source>
</reference>
<name>A0A7I7WX04_9MYCO</name>
<feature type="region of interest" description="Disordered" evidence="1">
    <location>
        <begin position="1"/>
        <end position="27"/>
    </location>
</feature>
<proteinExistence type="predicted"/>
<dbReference type="Pfam" id="PF21863">
    <property type="entry name" value="HTH_67"/>
    <property type="match status" value="1"/>
</dbReference>
<evidence type="ECO:0000313" key="3">
    <source>
        <dbReference type="Proteomes" id="UP000467260"/>
    </source>
</evidence>
<protein>
    <recommendedName>
        <fullName evidence="4">SalK</fullName>
    </recommendedName>
</protein>
<dbReference type="NCBIfam" id="NF047719">
    <property type="entry name" value="SCO6745_fam_HTH"/>
    <property type="match status" value="1"/>
</dbReference>
<evidence type="ECO:0008006" key="4">
    <source>
        <dbReference type="Google" id="ProtNLM"/>
    </source>
</evidence>
<dbReference type="Proteomes" id="UP000467260">
    <property type="component" value="Chromosome"/>
</dbReference>
<evidence type="ECO:0000256" key="1">
    <source>
        <dbReference type="SAM" id="MobiDB-lite"/>
    </source>
</evidence>
<dbReference type="KEGG" id="mhib:MHIB_04520"/>
<gene>
    <name evidence="2" type="ORF">MHIB_04520</name>
</gene>
<organism evidence="2 3">
    <name type="scientific">Mycolicibacter hiberniae</name>
    <dbReference type="NCBI Taxonomy" id="29314"/>
    <lineage>
        <taxon>Bacteria</taxon>
        <taxon>Bacillati</taxon>
        <taxon>Actinomycetota</taxon>
        <taxon>Actinomycetes</taxon>
        <taxon>Mycobacteriales</taxon>
        <taxon>Mycobacteriaceae</taxon>
        <taxon>Mycolicibacter</taxon>
    </lineage>
</organism>
<accession>A0A7I7WX04</accession>
<sequence>MGGHARSDHSPSGQTVTAAGPPADGARSGVRDAWQLLEPLHAVVYFSPEPLEALRDAGYRGFWMGYFAGRAAPLGAVGAEVVHAAFYNFAYERVARALPAAWRFAPPEAALRARQAGAVAALRRQLADLADGPHVERAAELAARAVAAAPLAGRVLGAANHALPLPEEPVARLWHAATVLREHRGDGHIAALLAAGIEGRESHVLHALAAGTSRQTYAVARDFTDAEWNQLVTTLRAKGLADAGGLTPEGVRLKAQIEQQTDQLAAPAYATLTEAELREMIRALAPLTRAVAGAGEIPLDSPMGLDLRPLLDP</sequence>